<comment type="caution">
    <text evidence="2">The sequence shown here is derived from an EMBL/GenBank/DDBJ whole genome shotgun (WGS) entry which is preliminary data.</text>
</comment>
<accession>A0A397J6Q9</accession>
<dbReference type="InterPro" id="IPR045455">
    <property type="entry name" value="NrS-1_pol-like_helicase"/>
</dbReference>
<dbReference type="Gene3D" id="3.40.50.300">
    <property type="entry name" value="P-loop containing nucleotide triphosphate hydrolases"/>
    <property type="match status" value="1"/>
</dbReference>
<proteinExistence type="predicted"/>
<evidence type="ECO:0000313" key="3">
    <source>
        <dbReference type="Proteomes" id="UP000266861"/>
    </source>
</evidence>
<sequence length="162" mass="18496">MKPRSILVLKSTLQQCGKNIIVDFIGDKVLGPNLYYATSDLGKILEKFNSLIQGKKLVVMNETSMSSGEWHRFNGHLKSLIMDRKMSIERKGLDSMDLKDYSAFMVTSNQDAPLKIDASDAYIVCFDVSALYLHVKLFWGPEIAISGKKVEIVFYRRRNYFT</sequence>
<dbReference type="InterPro" id="IPR027417">
    <property type="entry name" value="P-loop_NTPase"/>
</dbReference>
<dbReference type="Proteomes" id="UP000266861">
    <property type="component" value="Unassembled WGS sequence"/>
</dbReference>
<dbReference type="AlphaFoldDB" id="A0A397J6Q9"/>
<gene>
    <name evidence="2" type="ORF">Glove_131g88</name>
</gene>
<evidence type="ECO:0000313" key="2">
    <source>
        <dbReference type="EMBL" id="RHZ80874.1"/>
    </source>
</evidence>
<protein>
    <recommendedName>
        <fullName evidence="1">NrS-1 polymerase-like helicase domain-containing protein</fullName>
    </recommendedName>
</protein>
<keyword evidence="3" id="KW-1185">Reference proteome</keyword>
<feature type="domain" description="NrS-1 polymerase-like helicase" evidence="1">
    <location>
        <begin position="9"/>
        <end position="118"/>
    </location>
</feature>
<name>A0A397J6Q9_9GLOM</name>
<reference evidence="2 3" key="1">
    <citation type="submission" date="2018-08" db="EMBL/GenBank/DDBJ databases">
        <title>Genome and evolution of the arbuscular mycorrhizal fungus Diversispora epigaea (formerly Glomus versiforme) and its bacterial endosymbionts.</title>
        <authorList>
            <person name="Sun X."/>
            <person name="Fei Z."/>
            <person name="Harrison M."/>
        </authorList>
    </citation>
    <scope>NUCLEOTIDE SEQUENCE [LARGE SCALE GENOMIC DNA]</scope>
    <source>
        <strain evidence="2 3">IT104</strain>
    </source>
</reference>
<dbReference type="Pfam" id="PF19263">
    <property type="entry name" value="DUF5906"/>
    <property type="match status" value="1"/>
</dbReference>
<dbReference type="EMBL" id="PQFF01000122">
    <property type="protein sequence ID" value="RHZ80874.1"/>
    <property type="molecule type" value="Genomic_DNA"/>
</dbReference>
<organism evidence="2 3">
    <name type="scientific">Diversispora epigaea</name>
    <dbReference type="NCBI Taxonomy" id="1348612"/>
    <lineage>
        <taxon>Eukaryota</taxon>
        <taxon>Fungi</taxon>
        <taxon>Fungi incertae sedis</taxon>
        <taxon>Mucoromycota</taxon>
        <taxon>Glomeromycotina</taxon>
        <taxon>Glomeromycetes</taxon>
        <taxon>Diversisporales</taxon>
        <taxon>Diversisporaceae</taxon>
        <taxon>Diversispora</taxon>
    </lineage>
</organism>
<evidence type="ECO:0000259" key="1">
    <source>
        <dbReference type="Pfam" id="PF19263"/>
    </source>
</evidence>
<dbReference type="OrthoDB" id="2404199at2759"/>